<protein>
    <submittedName>
        <fullName evidence="1">RCG22938</fullName>
    </submittedName>
</protein>
<name>A6KB75_RAT</name>
<dbReference type="Proteomes" id="UP000234681">
    <property type="component" value="Chromosome 1"/>
</dbReference>
<proteinExistence type="predicted"/>
<reference evidence="1 2" key="1">
    <citation type="submission" date="2005-09" db="EMBL/GenBank/DDBJ databases">
        <authorList>
            <person name="Mural R.J."/>
            <person name="Li P.W."/>
            <person name="Adams M.D."/>
            <person name="Amanatides P.G."/>
            <person name="Baden-Tillson H."/>
            <person name="Barnstead M."/>
            <person name="Chin S.H."/>
            <person name="Dew I."/>
            <person name="Evans C.A."/>
            <person name="Ferriera S."/>
            <person name="Flanigan M."/>
            <person name="Fosler C."/>
            <person name="Glodek A."/>
            <person name="Gu Z."/>
            <person name="Holt R.A."/>
            <person name="Jennings D."/>
            <person name="Kraft C.L."/>
            <person name="Lu F."/>
            <person name="Nguyen T."/>
            <person name="Nusskern D.R."/>
            <person name="Pfannkoch C.M."/>
            <person name="Sitter C."/>
            <person name="Sutton G.G."/>
            <person name="Venter J.C."/>
            <person name="Wang Z."/>
            <person name="Woodage T."/>
            <person name="Zheng X.H."/>
            <person name="Zhong F."/>
        </authorList>
    </citation>
    <scope>NUCLEOTIDE SEQUENCE [LARGE SCALE GENOMIC DNA]</scope>
    <source>
        <strain>BN</strain>
        <strain evidence="2">Sprague-Dawley</strain>
    </source>
</reference>
<sequence>MAFWLVPLQICSQHCTHKSFCKCVLDHSYCYRSVYLCPASSMVSESLNCESGQESGCWSLDICSAPYLATFSLLDYSKRCKREHVLYM</sequence>
<organism evidence="1 2">
    <name type="scientific">Rattus norvegicus</name>
    <name type="common">Rat</name>
    <dbReference type="NCBI Taxonomy" id="10116"/>
    <lineage>
        <taxon>Eukaryota</taxon>
        <taxon>Metazoa</taxon>
        <taxon>Chordata</taxon>
        <taxon>Craniata</taxon>
        <taxon>Vertebrata</taxon>
        <taxon>Euteleostomi</taxon>
        <taxon>Mammalia</taxon>
        <taxon>Eutheria</taxon>
        <taxon>Euarchontoglires</taxon>
        <taxon>Glires</taxon>
        <taxon>Rodentia</taxon>
        <taxon>Myomorpha</taxon>
        <taxon>Muroidea</taxon>
        <taxon>Muridae</taxon>
        <taxon>Murinae</taxon>
        <taxon>Rattus</taxon>
    </lineage>
</organism>
<dbReference type="AlphaFoldDB" id="A6KB75"/>
<accession>A6KB75</accession>
<gene>
    <name evidence="1" type="ORF">rCG_22938</name>
</gene>
<dbReference type="EMBL" id="CH474033">
    <property type="protein sequence ID" value="EDL99790.1"/>
    <property type="molecule type" value="Genomic_DNA"/>
</dbReference>
<evidence type="ECO:0000313" key="2">
    <source>
        <dbReference type="Proteomes" id="UP000234681"/>
    </source>
</evidence>
<evidence type="ECO:0000313" key="1">
    <source>
        <dbReference type="EMBL" id="EDL99790.1"/>
    </source>
</evidence>